<dbReference type="EMBL" id="DXBR01000063">
    <property type="protein sequence ID" value="HIZ39734.1"/>
    <property type="molecule type" value="Genomic_DNA"/>
</dbReference>
<dbReference type="AlphaFoldDB" id="A0A9D2EL52"/>
<dbReference type="NCBIfam" id="TIGR00100">
    <property type="entry name" value="hypA"/>
    <property type="match status" value="1"/>
</dbReference>
<feature type="binding site" evidence="4">
    <location>
        <position position="92"/>
    </location>
    <ligand>
        <name>Zn(2+)</name>
        <dbReference type="ChEBI" id="CHEBI:29105"/>
    </ligand>
</feature>
<keyword evidence="3 4" id="KW-0862">Zinc</keyword>
<evidence type="ECO:0000313" key="5">
    <source>
        <dbReference type="EMBL" id="HIZ39734.1"/>
    </source>
</evidence>
<dbReference type="GO" id="GO:0008270">
    <property type="term" value="F:zinc ion binding"/>
    <property type="evidence" value="ECO:0007669"/>
    <property type="project" value="UniProtKB-UniRule"/>
</dbReference>
<feature type="binding site" evidence="4">
    <location>
        <position position="89"/>
    </location>
    <ligand>
        <name>Zn(2+)</name>
        <dbReference type="ChEBI" id="CHEBI:29105"/>
    </ligand>
</feature>
<feature type="binding site" evidence="4">
    <location>
        <position position="2"/>
    </location>
    <ligand>
        <name>Ni(2+)</name>
        <dbReference type="ChEBI" id="CHEBI:49786"/>
    </ligand>
</feature>
<sequence length="140" mass="15498">MHELSITEHLLKDCIREAQAQNASKIRSIRLCIGALRGIVPDCIQIYMDMLSEGTIAEGVRIESETLPVRVRCMDCGKEGEITPHHLECPHCKSLRLTLLSGKEFYIESLEIDVAENTSKTAQEANIHGNKNTASGHGVE</sequence>
<evidence type="ECO:0000256" key="4">
    <source>
        <dbReference type="HAMAP-Rule" id="MF_00213"/>
    </source>
</evidence>
<evidence type="ECO:0000313" key="6">
    <source>
        <dbReference type="Proteomes" id="UP000824049"/>
    </source>
</evidence>
<comment type="function">
    <text evidence="4">Involved in the maturation of [NiFe] hydrogenases. Required for nickel insertion into the metal center of the hydrogenase.</text>
</comment>
<accession>A0A9D2EL52</accession>
<organism evidence="5 6">
    <name type="scientific">Candidatus Anaerobutyricum stercoris</name>
    <dbReference type="NCBI Taxonomy" id="2838457"/>
    <lineage>
        <taxon>Bacteria</taxon>
        <taxon>Bacillati</taxon>
        <taxon>Bacillota</taxon>
        <taxon>Clostridia</taxon>
        <taxon>Lachnospirales</taxon>
        <taxon>Lachnospiraceae</taxon>
        <taxon>Anaerobutyricum</taxon>
    </lineage>
</organism>
<dbReference type="PANTHER" id="PTHR34535:SF3">
    <property type="entry name" value="HYDROGENASE MATURATION FACTOR HYPA"/>
    <property type="match status" value="1"/>
</dbReference>
<gene>
    <name evidence="4 5" type="primary">hypA</name>
    <name evidence="5" type="ORF">H9968_07395</name>
</gene>
<keyword evidence="2 4" id="KW-0479">Metal-binding</keyword>
<dbReference type="HAMAP" id="MF_00213">
    <property type="entry name" value="HypA_HybF"/>
    <property type="match status" value="1"/>
</dbReference>
<reference evidence="5" key="2">
    <citation type="submission" date="2021-04" db="EMBL/GenBank/DDBJ databases">
        <authorList>
            <person name="Gilroy R."/>
        </authorList>
    </citation>
    <scope>NUCLEOTIDE SEQUENCE</scope>
    <source>
        <strain evidence="5">CHK179-28034</strain>
    </source>
</reference>
<dbReference type="InterPro" id="IPR000688">
    <property type="entry name" value="HypA/HybF"/>
</dbReference>
<reference evidence="5" key="1">
    <citation type="journal article" date="2021" name="PeerJ">
        <title>Extensive microbial diversity within the chicken gut microbiome revealed by metagenomics and culture.</title>
        <authorList>
            <person name="Gilroy R."/>
            <person name="Ravi A."/>
            <person name="Getino M."/>
            <person name="Pursley I."/>
            <person name="Horton D.L."/>
            <person name="Alikhan N.F."/>
            <person name="Baker D."/>
            <person name="Gharbi K."/>
            <person name="Hall N."/>
            <person name="Watson M."/>
            <person name="Adriaenssens E.M."/>
            <person name="Foster-Nyarko E."/>
            <person name="Jarju S."/>
            <person name="Secka A."/>
            <person name="Antonio M."/>
            <person name="Oren A."/>
            <person name="Chaudhuri R.R."/>
            <person name="La Ragione R."/>
            <person name="Hildebrand F."/>
            <person name="Pallen M.J."/>
        </authorList>
    </citation>
    <scope>NUCLEOTIDE SEQUENCE</scope>
    <source>
        <strain evidence="5">CHK179-28034</strain>
    </source>
</reference>
<dbReference type="Pfam" id="PF01155">
    <property type="entry name" value="HypA"/>
    <property type="match status" value="1"/>
</dbReference>
<name>A0A9D2EL52_9FIRM</name>
<keyword evidence="1 4" id="KW-0533">Nickel</keyword>
<evidence type="ECO:0000256" key="3">
    <source>
        <dbReference type="ARBA" id="ARBA00022833"/>
    </source>
</evidence>
<dbReference type="GO" id="GO:0016151">
    <property type="term" value="F:nickel cation binding"/>
    <property type="evidence" value="ECO:0007669"/>
    <property type="project" value="UniProtKB-UniRule"/>
</dbReference>
<comment type="similarity">
    <text evidence="4">Belongs to the HypA/HybF family.</text>
</comment>
<evidence type="ECO:0000256" key="1">
    <source>
        <dbReference type="ARBA" id="ARBA00022596"/>
    </source>
</evidence>
<dbReference type="GO" id="GO:0051604">
    <property type="term" value="P:protein maturation"/>
    <property type="evidence" value="ECO:0007669"/>
    <property type="project" value="InterPro"/>
</dbReference>
<protein>
    <recommendedName>
        <fullName evidence="4">Hydrogenase maturation factor HypA</fullName>
    </recommendedName>
</protein>
<feature type="binding site" evidence="4">
    <location>
        <position position="73"/>
    </location>
    <ligand>
        <name>Zn(2+)</name>
        <dbReference type="ChEBI" id="CHEBI:29105"/>
    </ligand>
</feature>
<feature type="binding site" evidence="4">
    <location>
        <position position="76"/>
    </location>
    <ligand>
        <name>Zn(2+)</name>
        <dbReference type="ChEBI" id="CHEBI:29105"/>
    </ligand>
</feature>
<dbReference type="PANTHER" id="PTHR34535">
    <property type="entry name" value="HYDROGENASE MATURATION FACTOR HYPA"/>
    <property type="match status" value="1"/>
</dbReference>
<dbReference type="Gene3D" id="3.30.2320.80">
    <property type="match status" value="1"/>
</dbReference>
<dbReference type="PIRSF" id="PIRSF004761">
    <property type="entry name" value="Hydrgn_mat_HypA"/>
    <property type="match status" value="1"/>
</dbReference>
<comment type="caution">
    <text evidence="5">The sequence shown here is derived from an EMBL/GenBank/DDBJ whole genome shotgun (WGS) entry which is preliminary data.</text>
</comment>
<dbReference type="Proteomes" id="UP000824049">
    <property type="component" value="Unassembled WGS sequence"/>
</dbReference>
<evidence type="ECO:0000256" key="2">
    <source>
        <dbReference type="ARBA" id="ARBA00022723"/>
    </source>
</evidence>
<proteinExistence type="inferred from homology"/>